<evidence type="ECO:0000313" key="2">
    <source>
        <dbReference type="EMBL" id="MCE4539484.1"/>
    </source>
</evidence>
<dbReference type="Pfam" id="PF00903">
    <property type="entry name" value="Glyoxalase"/>
    <property type="match status" value="1"/>
</dbReference>
<comment type="caution">
    <text evidence="2">The sequence shown here is derived from an EMBL/GenBank/DDBJ whole genome shotgun (WGS) entry which is preliminary data.</text>
</comment>
<dbReference type="RefSeq" id="WP_233394005.1">
    <property type="nucleotide sequence ID" value="NZ_JAJTWT010000009.1"/>
</dbReference>
<evidence type="ECO:0000313" key="3">
    <source>
        <dbReference type="Proteomes" id="UP001201463"/>
    </source>
</evidence>
<dbReference type="Proteomes" id="UP001201463">
    <property type="component" value="Unassembled WGS sequence"/>
</dbReference>
<dbReference type="PANTHER" id="PTHR34109">
    <property type="entry name" value="BNAUNNG04460D PROTEIN-RELATED"/>
    <property type="match status" value="1"/>
</dbReference>
<feature type="domain" description="VOC" evidence="1">
    <location>
        <begin position="15"/>
        <end position="150"/>
    </location>
</feature>
<sequence length="160" mass="17559">MKTTGFAKPPPPGWPRLSSVVYCENAREAIAWYQRAFGFTAEIVVDAPDGSVMHSELRFGEAIVMVSEGGAGREARFGVPGRAPRTVGGVNTQGLFLYVDDVDAHCAQARAAGANVTYELTENDYGPDYWRDRSYGCVDPDGHLWWFSQRLRNPPGHPAP</sequence>
<accession>A0ABS8XF03</accession>
<evidence type="ECO:0000259" key="1">
    <source>
        <dbReference type="PROSITE" id="PS51819"/>
    </source>
</evidence>
<organism evidence="2 3">
    <name type="scientific">Pelomonas caseinilytica</name>
    <dbReference type="NCBI Taxonomy" id="2906763"/>
    <lineage>
        <taxon>Bacteria</taxon>
        <taxon>Pseudomonadati</taxon>
        <taxon>Pseudomonadota</taxon>
        <taxon>Betaproteobacteria</taxon>
        <taxon>Burkholderiales</taxon>
        <taxon>Sphaerotilaceae</taxon>
        <taxon>Roseateles</taxon>
    </lineage>
</organism>
<protein>
    <submittedName>
        <fullName evidence="2">VOC family protein</fullName>
    </submittedName>
</protein>
<dbReference type="EMBL" id="JAJTWT010000009">
    <property type="protein sequence ID" value="MCE4539484.1"/>
    <property type="molecule type" value="Genomic_DNA"/>
</dbReference>
<gene>
    <name evidence="2" type="ORF">LXT12_19725</name>
</gene>
<dbReference type="InterPro" id="IPR004360">
    <property type="entry name" value="Glyas_Fos-R_dOase_dom"/>
</dbReference>
<dbReference type="PANTHER" id="PTHR34109:SF1">
    <property type="entry name" value="VOC DOMAIN-CONTAINING PROTEIN"/>
    <property type="match status" value="1"/>
</dbReference>
<dbReference type="Gene3D" id="3.30.720.120">
    <property type="match status" value="1"/>
</dbReference>
<proteinExistence type="predicted"/>
<keyword evidence="3" id="KW-1185">Reference proteome</keyword>
<dbReference type="SUPFAM" id="SSF54593">
    <property type="entry name" value="Glyoxalase/Bleomycin resistance protein/Dihydroxybiphenyl dioxygenase"/>
    <property type="match status" value="1"/>
</dbReference>
<reference evidence="2 3" key="1">
    <citation type="submission" date="2021-12" db="EMBL/GenBank/DDBJ databases">
        <title>Genome seq of p7.</title>
        <authorList>
            <person name="Seo T."/>
        </authorList>
    </citation>
    <scope>NUCLEOTIDE SEQUENCE [LARGE SCALE GENOMIC DNA]</scope>
    <source>
        <strain evidence="2 3">P7</strain>
    </source>
</reference>
<dbReference type="InterPro" id="IPR037523">
    <property type="entry name" value="VOC_core"/>
</dbReference>
<name>A0ABS8XF03_9BURK</name>
<dbReference type="PROSITE" id="PS51819">
    <property type="entry name" value="VOC"/>
    <property type="match status" value="1"/>
</dbReference>
<dbReference type="Gene3D" id="3.30.720.110">
    <property type="match status" value="1"/>
</dbReference>
<dbReference type="InterPro" id="IPR029068">
    <property type="entry name" value="Glyas_Bleomycin-R_OHBP_Dase"/>
</dbReference>